<protein>
    <submittedName>
        <fullName evidence="2">Uncharacterized protein</fullName>
    </submittedName>
</protein>
<accession>A0A8S1VT28</accession>
<comment type="caution">
    <text evidence="2">The sequence shown here is derived from an EMBL/GenBank/DDBJ whole genome shotgun (WGS) entry which is preliminary data.</text>
</comment>
<keyword evidence="1" id="KW-0732">Signal</keyword>
<feature type="chain" id="PRO_5035792867" evidence="1">
    <location>
        <begin position="19"/>
        <end position="176"/>
    </location>
</feature>
<evidence type="ECO:0000313" key="3">
    <source>
        <dbReference type="Proteomes" id="UP000689195"/>
    </source>
</evidence>
<dbReference type="AlphaFoldDB" id="A0A8S1VT28"/>
<feature type="signal peptide" evidence="1">
    <location>
        <begin position="1"/>
        <end position="18"/>
    </location>
</feature>
<sequence>MQFVIVIILELIVIGGCCQPQDKINKSIIRGGYTNVLNLSNGALISSRQMNYYPEGQIQSLCLRDSIYNVNGHKGFWACLIGRSIIIDLFQTYELNTLKLRVWDLEFARWYNLEVYIIYNNIKKLIFQQLAQRVITIQFEDQYVEQIEIFNRSGNTVHSALDIIKIEAFYQIRNQK</sequence>
<evidence type="ECO:0000313" key="2">
    <source>
        <dbReference type="EMBL" id="CAD8178949.1"/>
    </source>
</evidence>
<dbReference type="EMBL" id="CAJJDO010000071">
    <property type="protein sequence ID" value="CAD8178949.1"/>
    <property type="molecule type" value="Genomic_DNA"/>
</dbReference>
<reference evidence="2" key="1">
    <citation type="submission" date="2021-01" db="EMBL/GenBank/DDBJ databases">
        <authorList>
            <consortium name="Genoscope - CEA"/>
            <person name="William W."/>
        </authorList>
    </citation>
    <scope>NUCLEOTIDE SEQUENCE</scope>
</reference>
<gene>
    <name evidence="2" type="ORF">PPENT_87.1.T0710001</name>
</gene>
<dbReference type="OrthoDB" id="316419at2759"/>
<dbReference type="Proteomes" id="UP000689195">
    <property type="component" value="Unassembled WGS sequence"/>
</dbReference>
<evidence type="ECO:0000256" key="1">
    <source>
        <dbReference type="SAM" id="SignalP"/>
    </source>
</evidence>
<keyword evidence="3" id="KW-1185">Reference proteome</keyword>
<name>A0A8S1VT28_9CILI</name>
<organism evidence="2 3">
    <name type="scientific">Paramecium pentaurelia</name>
    <dbReference type="NCBI Taxonomy" id="43138"/>
    <lineage>
        <taxon>Eukaryota</taxon>
        <taxon>Sar</taxon>
        <taxon>Alveolata</taxon>
        <taxon>Ciliophora</taxon>
        <taxon>Intramacronucleata</taxon>
        <taxon>Oligohymenophorea</taxon>
        <taxon>Peniculida</taxon>
        <taxon>Parameciidae</taxon>
        <taxon>Paramecium</taxon>
    </lineage>
</organism>
<proteinExistence type="predicted"/>